<feature type="region of interest" description="Disordered" evidence="1">
    <location>
        <begin position="1079"/>
        <end position="1142"/>
    </location>
</feature>
<feature type="compositionally biased region" description="Basic and acidic residues" evidence="1">
    <location>
        <begin position="158"/>
        <end position="167"/>
    </location>
</feature>
<feature type="compositionally biased region" description="Basic and acidic residues" evidence="1">
    <location>
        <begin position="354"/>
        <end position="366"/>
    </location>
</feature>
<feature type="compositionally biased region" description="Basic residues" evidence="1">
    <location>
        <begin position="645"/>
        <end position="654"/>
    </location>
</feature>
<organism evidence="2 3">
    <name type="scientific">Imshaugia aleurites</name>
    <dbReference type="NCBI Taxonomy" id="172621"/>
    <lineage>
        <taxon>Eukaryota</taxon>
        <taxon>Fungi</taxon>
        <taxon>Dikarya</taxon>
        <taxon>Ascomycota</taxon>
        <taxon>Pezizomycotina</taxon>
        <taxon>Lecanoromycetes</taxon>
        <taxon>OSLEUM clade</taxon>
        <taxon>Lecanoromycetidae</taxon>
        <taxon>Lecanorales</taxon>
        <taxon>Lecanorineae</taxon>
        <taxon>Parmeliaceae</taxon>
        <taxon>Imshaugia</taxon>
    </lineage>
</organism>
<dbReference type="Proteomes" id="UP000664534">
    <property type="component" value="Unassembled WGS sequence"/>
</dbReference>
<feature type="region of interest" description="Disordered" evidence="1">
    <location>
        <begin position="994"/>
        <end position="1015"/>
    </location>
</feature>
<feature type="compositionally biased region" description="Basic and acidic residues" evidence="1">
    <location>
        <begin position="109"/>
        <end position="119"/>
    </location>
</feature>
<evidence type="ECO:0000313" key="2">
    <source>
        <dbReference type="EMBL" id="CAF9923059.1"/>
    </source>
</evidence>
<feature type="compositionally biased region" description="Basic and acidic residues" evidence="1">
    <location>
        <begin position="582"/>
        <end position="594"/>
    </location>
</feature>
<feature type="compositionally biased region" description="Polar residues" evidence="1">
    <location>
        <begin position="1157"/>
        <end position="1178"/>
    </location>
</feature>
<dbReference type="OrthoDB" id="5348779at2759"/>
<sequence length="1364" mass="153704">MAEYYVPSNFLTVLTEGECQVGDDSDGLFDLDAFNAGDFNPNFDDDVFLEYPDAVASQQNVLQANEHSGHGDARDSLPNGKYQRRSEPNEFVEDQGEVSSLQIITQDSESSRDNQRQDDLAGGYYPHQLEPRVFGKNQEGITNFENLNAANASSEFHQTQEDLRGSDDQPSFGLNEAAATNTFSNVEPVGGLANELQAFHSESGVISSEGWINNENHAANEASSATTNSVAQDEEPIERRPKEAKRTESDEQRSHRRQDHQHQGTNSGAAGRAKIFVAETDPSFDPADDLGYYAEDPETGVVESRRREGWGRTGTRNGVEVWFNPETNEWQESASHHSYREVLIARAQAEHPRMRYSHPDESDGTPHNETSFFLPHQNLGPDRVDCPDECFVWPQDEPEDKSEDREAVNNDQRKRKRKPNPRPRGPLPGFWYEDNKILLDPHNNPVKKYLDIPLTLSANTEGCKLDLMRILNPSISQKDLWARMPRWIRRQVPKTETWVVKYIGSPNTHVNMPSVRFRAEKAAVAGNIREGSQKLREGLKALFAEYGFDPILTGSTRGFGRDLLPWEQELVKLGNAGRHPNRAGESRALDEETRNANMQKTLKRIERGRKRAEAEAASPGSVSTGPHRHQGRASHDSNLAPQKAKQGRRLRSIRAKQTSSQTQRHDTNGAASTQHQDRNVLEAENRPYNSMNGEAPSPYQNTNPFDGNQQALSLGNDPSMRRQKVPFYPGAGRENDPNLYQLQQELGTQPWSAQGTVEQNYYPRAQHQAQYQHEDLNPTFPSRNHYISPFQPQGPFAGTSRAPTRGVNTLGPGGRRIQEAPKQVLGKRRQEDYSDVDGYEDWSHNGAIEGGRPIPISQDHQDPDIGPSHKRRRNNITPGTQPRPQRRRNGMVSRPGYYGAGGAPVPHLSPEGGPSQATQTIFATVGVADGRIMPPEELFASMPHYLDVHVDAVGQPSDITDNYQGNTVYTINERTVSFDGEARRQGGQYLAFPRQKVNHGPDTNQPSGRGDLVEGSVYRNNNNNIYNGTALSIDFGNTPNSNGYQGQSLLAASDKHQQILGKHRREEPVDEWEQGIREQEQTAHEGHWEEDTHEPKPKRRRIPAIEGYSSPPAQASRVPVSKKARKAERDAHLSPPELRIKEMIPRIDHTANVQDTSLHQPQLDGNGNKSPNMQSNPQVEDAHPMSPGIYINGSDTNFEELYQEANATDTIPPRASMTEQAEQQPFDIRDKRPVTRWQRERLRDAIGLTRDAYQEWTGEEAPATNLEHSYNMQYQEIRAAFQAWWDLNEAPLRLGPRPELWCLKAWNGAVEDWKAPENMEHLHAAMASGMWVARNEDSTLEQRDFHYDHREYDDFDSVDDEDQL</sequence>
<comment type="caution">
    <text evidence="2">The sequence shown here is derived from an EMBL/GenBank/DDBJ whole genome shotgun (WGS) entry which is preliminary data.</text>
</comment>
<feature type="compositionally biased region" description="Basic and acidic residues" evidence="1">
    <location>
        <begin position="402"/>
        <end position="412"/>
    </location>
</feature>
<name>A0A8H3FEF5_9LECA</name>
<accession>A0A8H3FEF5</accession>
<feature type="compositionally biased region" description="Basic and acidic residues" evidence="1">
    <location>
        <begin position="1127"/>
        <end position="1142"/>
    </location>
</feature>
<feature type="region of interest" description="Disordered" evidence="1">
    <location>
        <begin position="575"/>
        <end position="679"/>
    </location>
</feature>
<feature type="region of interest" description="Disordered" evidence="1">
    <location>
        <begin position="794"/>
        <end position="916"/>
    </location>
</feature>
<feature type="region of interest" description="Disordered" evidence="1">
    <location>
        <begin position="1157"/>
        <end position="1186"/>
    </location>
</feature>
<dbReference type="EMBL" id="CAJPDT010000032">
    <property type="protein sequence ID" value="CAF9923059.1"/>
    <property type="molecule type" value="Genomic_DNA"/>
</dbReference>
<proteinExistence type="predicted"/>
<protein>
    <submittedName>
        <fullName evidence="2">Uncharacterized protein</fullName>
    </submittedName>
</protein>
<gene>
    <name evidence="2" type="ORF">IMSHALPRED_005841</name>
</gene>
<feature type="region of interest" description="Disordered" evidence="1">
    <location>
        <begin position="64"/>
        <end position="127"/>
    </location>
</feature>
<keyword evidence="3" id="KW-1185">Reference proteome</keyword>
<evidence type="ECO:0000313" key="3">
    <source>
        <dbReference type="Proteomes" id="UP000664534"/>
    </source>
</evidence>
<feature type="compositionally biased region" description="Low complexity" evidence="1">
    <location>
        <begin position="219"/>
        <end position="231"/>
    </location>
</feature>
<feature type="region of interest" description="Disordered" evidence="1">
    <location>
        <begin position="154"/>
        <end position="174"/>
    </location>
</feature>
<feature type="region of interest" description="Disordered" evidence="1">
    <location>
        <begin position="219"/>
        <end position="272"/>
    </location>
</feature>
<feature type="compositionally biased region" description="Polar residues" evidence="1">
    <location>
        <begin position="97"/>
        <end position="108"/>
    </location>
</feature>
<feature type="compositionally biased region" description="Basic and acidic residues" evidence="1">
    <location>
        <begin position="1079"/>
        <end position="1095"/>
    </location>
</feature>
<evidence type="ECO:0000256" key="1">
    <source>
        <dbReference type="SAM" id="MobiDB-lite"/>
    </source>
</evidence>
<feature type="region of interest" description="Disordered" evidence="1">
    <location>
        <begin position="354"/>
        <end position="428"/>
    </location>
</feature>
<feature type="compositionally biased region" description="Basic and acidic residues" evidence="1">
    <location>
        <begin position="237"/>
        <end position="253"/>
    </location>
</feature>
<reference evidence="2" key="1">
    <citation type="submission" date="2021-03" db="EMBL/GenBank/DDBJ databases">
        <authorList>
            <person name="Tagirdzhanova G."/>
        </authorList>
    </citation>
    <scope>NUCLEOTIDE SEQUENCE</scope>
</reference>